<dbReference type="GO" id="GO:0008714">
    <property type="term" value="F:AMP nucleosidase activity"/>
    <property type="evidence" value="ECO:0007669"/>
    <property type="project" value="UniProtKB-EC"/>
</dbReference>
<proteinExistence type="predicted"/>
<dbReference type="PANTHER" id="PTHR43393:SF3">
    <property type="entry name" value="LYSINE DECARBOXYLASE-LIKE PROTEIN"/>
    <property type="match status" value="1"/>
</dbReference>
<dbReference type="OrthoDB" id="9801098at2"/>
<protein>
    <recommendedName>
        <fullName evidence="3">AMP nucleosidase</fullName>
        <ecNumber evidence="2">3.2.2.4</ecNumber>
    </recommendedName>
    <alternativeName>
        <fullName evidence="3">AMP nucleosidase</fullName>
    </alternativeName>
</protein>
<accession>A0A3N6MTD9</accession>
<organism evidence="5 6">
    <name type="scientific">Paraburkholderia dinghuensis</name>
    <dbReference type="NCBI Taxonomy" id="2305225"/>
    <lineage>
        <taxon>Bacteria</taxon>
        <taxon>Pseudomonadati</taxon>
        <taxon>Pseudomonadota</taxon>
        <taxon>Betaproteobacteria</taxon>
        <taxon>Burkholderiales</taxon>
        <taxon>Burkholderiaceae</taxon>
        <taxon>Paraburkholderia</taxon>
    </lineage>
</organism>
<dbReference type="SUPFAM" id="SSF102405">
    <property type="entry name" value="MCP/YpsA-like"/>
    <property type="match status" value="1"/>
</dbReference>
<dbReference type="AlphaFoldDB" id="A0A3N6MTD9"/>
<dbReference type="PANTHER" id="PTHR43393">
    <property type="entry name" value="CYTOKININ RIBOSIDE 5'-MONOPHOSPHATE PHOSPHORIBOHYDROLASE"/>
    <property type="match status" value="1"/>
</dbReference>
<evidence type="ECO:0000256" key="3">
    <source>
        <dbReference type="ARBA" id="ARBA00031983"/>
    </source>
</evidence>
<feature type="region of interest" description="Disordered" evidence="4">
    <location>
        <begin position="1"/>
        <end position="72"/>
    </location>
</feature>
<dbReference type="EC" id="3.2.2.4" evidence="2"/>
<dbReference type="EMBL" id="RQIS01000006">
    <property type="protein sequence ID" value="RQH06959.1"/>
    <property type="molecule type" value="Genomic_DNA"/>
</dbReference>
<dbReference type="Proteomes" id="UP000272778">
    <property type="component" value="Unassembled WGS sequence"/>
</dbReference>
<keyword evidence="6" id="KW-1185">Reference proteome</keyword>
<evidence type="ECO:0000256" key="4">
    <source>
        <dbReference type="SAM" id="MobiDB-lite"/>
    </source>
</evidence>
<dbReference type="InterPro" id="IPR031100">
    <property type="entry name" value="LOG_fam"/>
</dbReference>
<dbReference type="InterPro" id="IPR052341">
    <property type="entry name" value="LOG_family_nucleotidases"/>
</dbReference>
<name>A0A3N6MTD9_9BURK</name>
<reference evidence="5 6" key="1">
    <citation type="submission" date="2018-11" db="EMBL/GenBank/DDBJ databases">
        <title>Paraburkholderia sp. DHOA04, isolated from soil.</title>
        <authorList>
            <person name="Gao Z.-H."/>
            <person name="Qiu L.-H."/>
            <person name="Fu J.-C."/>
        </authorList>
    </citation>
    <scope>NUCLEOTIDE SEQUENCE [LARGE SCALE GENOMIC DNA]</scope>
    <source>
        <strain evidence="5 6">DHOA04</strain>
    </source>
</reference>
<evidence type="ECO:0000256" key="2">
    <source>
        <dbReference type="ARBA" id="ARBA00011985"/>
    </source>
</evidence>
<evidence type="ECO:0000256" key="1">
    <source>
        <dbReference type="ARBA" id="ARBA00000274"/>
    </source>
</evidence>
<comment type="caution">
    <text evidence="5">The sequence shown here is derived from an EMBL/GenBank/DDBJ whole genome shotgun (WGS) entry which is preliminary data.</text>
</comment>
<dbReference type="Pfam" id="PF03641">
    <property type="entry name" value="Lysine_decarbox"/>
    <property type="match status" value="1"/>
</dbReference>
<sequence length="354" mass="39154">MTQPTFKFETANRGCHLSKGHKETGQGHEHESAAGKTRNDLPDDPALPTLAHRAAHRRPLPWEQPKSRDEEAQVDDRLHAIMHNPSYVEADHDIDFLQGDDTRGVRLQLDYLKAEQILQSQGIDRTIVIFGSTRLREPATAARELAAARQSAEDHPHDSVCERALRLAEHRMELSAYYDVGRQLGRLVGQCGDPRLAVLTGGGPGGMEAANRGAFDVGAKSVGLNIALPHEQYPNPYLTPGLCMSFHYFAMRKMHFMKRAAALVALPGGFGTLDELFCALTLIQTRKSAPIPIVLIGEAYWRNVFNADYLAEVGSIDDEDRELFSYAETAEEAWSGILAWHSQNGSPLVVKSQP</sequence>
<dbReference type="Gene3D" id="3.40.50.450">
    <property type="match status" value="1"/>
</dbReference>
<evidence type="ECO:0000313" key="5">
    <source>
        <dbReference type="EMBL" id="RQH06959.1"/>
    </source>
</evidence>
<evidence type="ECO:0000313" key="6">
    <source>
        <dbReference type="Proteomes" id="UP000272778"/>
    </source>
</evidence>
<comment type="catalytic activity">
    <reaction evidence="1">
        <text>AMP + H2O = D-ribose 5-phosphate + adenine</text>
        <dbReference type="Rhea" id="RHEA:20129"/>
        <dbReference type="ChEBI" id="CHEBI:15377"/>
        <dbReference type="ChEBI" id="CHEBI:16708"/>
        <dbReference type="ChEBI" id="CHEBI:78346"/>
        <dbReference type="ChEBI" id="CHEBI:456215"/>
        <dbReference type="EC" id="3.2.2.4"/>
    </reaction>
</comment>
<dbReference type="GO" id="GO:0005829">
    <property type="term" value="C:cytosol"/>
    <property type="evidence" value="ECO:0007669"/>
    <property type="project" value="TreeGrafter"/>
</dbReference>
<feature type="compositionally biased region" description="Basic and acidic residues" evidence="4">
    <location>
        <begin position="20"/>
        <end position="41"/>
    </location>
</feature>
<gene>
    <name evidence="5" type="ORF">D1Y85_09735</name>
</gene>